<dbReference type="AlphaFoldDB" id="A0A5K3EPP6"/>
<organism evidence="1">
    <name type="scientific">Mesocestoides corti</name>
    <name type="common">Flatworm</name>
    <dbReference type="NCBI Taxonomy" id="53468"/>
    <lineage>
        <taxon>Eukaryota</taxon>
        <taxon>Metazoa</taxon>
        <taxon>Spiralia</taxon>
        <taxon>Lophotrochozoa</taxon>
        <taxon>Platyhelminthes</taxon>
        <taxon>Cestoda</taxon>
        <taxon>Eucestoda</taxon>
        <taxon>Cyclophyllidea</taxon>
        <taxon>Mesocestoididae</taxon>
        <taxon>Mesocestoides</taxon>
    </lineage>
</organism>
<name>A0A5K3EPP6_MESCO</name>
<accession>A0A5K3EPP6</accession>
<sequence>MRLRETLIQVSAAPTPNLTDIADALIKMHTSALISIPFYQLFCNVPAKYTK</sequence>
<reference evidence="1" key="1">
    <citation type="submission" date="2019-11" db="UniProtKB">
        <authorList>
            <consortium name="WormBaseParasite"/>
        </authorList>
    </citation>
    <scope>IDENTIFICATION</scope>
</reference>
<dbReference type="WBParaSite" id="MCU_001784-RC">
    <property type="protein sequence ID" value="MCU_001784-RC"/>
    <property type="gene ID" value="MCU_001784"/>
</dbReference>
<protein>
    <submittedName>
        <fullName evidence="1">IF rod domain-containing protein</fullName>
    </submittedName>
</protein>
<proteinExistence type="predicted"/>
<evidence type="ECO:0000313" key="1">
    <source>
        <dbReference type="WBParaSite" id="MCU_001784-RC"/>
    </source>
</evidence>